<dbReference type="GO" id="GO:0005829">
    <property type="term" value="C:cytosol"/>
    <property type="evidence" value="ECO:0007669"/>
    <property type="project" value="TreeGrafter"/>
</dbReference>
<dbReference type="STRING" id="33033.NW74_00010"/>
<keyword evidence="2" id="KW-0238">DNA-binding</keyword>
<dbReference type="InterPro" id="IPR050397">
    <property type="entry name" value="Env_Response_Regulators"/>
</dbReference>
<dbReference type="GO" id="GO:0003677">
    <property type="term" value="F:DNA binding"/>
    <property type="evidence" value="ECO:0007669"/>
    <property type="project" value="UniProtKB-KW"/>
</dbReference>
<dbReference type="InterPro" id="IPR036390">
    <property type="entry name" value="WH_DNA-bd_sf"/>
</dbReference>
<keyword evidence="1" id="KW-0805">Transcription regulation</keyword>
<feature type="domain" description="Cyclic nucleotide-binding" evidence="4">
    <location>
        <begin position="13"/>
        <end position="133"/>
    </location>
</feature>
<dbReference type="AlphaFoldDB" id="A0A0B4RZM4"/>
<sequence>MKKRDINLQNLQIFSDLSTEEIDVFKDELNIMKYKKNTFLFKPGDKADTMYIIASGKIKVFTISSSGIEQMLYIYQKDDFIGGLNLIKKTAYIYYGQAIEDTLVISLSRECFDKIINKYPKVTIKILEESFLRIRHAEDLVTRLIENSADVKVASLLLSLARNFGIKKADGILLELNISRENMGSFAGLTRETVTRKLAELNSKGIIELIETKKILIKDVDYLKDIIVQR</sequence>
<dbReference type="Gene3D" id="1.10.10.10">
    <property type="entry name" value="Winged helix-like DNA-binding domain superfamily/Winged helix DNA-binding domain"/>
    <property type="match status" value="1"/>
</dbReference>
<dbReference type="SMART" id="SM00419">
    <property type="entry name" value="HTH_CRP"/>
    <property type="match status" value="1"/>
</dbReference>
<proteinExistence type="predicted"/>
<dbReference type="CDD" id="cd00038">
    <property type="entry name" value="CAP_ED"/>
    <property type="match status" value="1"/>
</dbReference>
<evidence type="ECO:0000259" key="5">
    <source>
        <dbReference type="PROSITE" id="PS51063"/>
    </source>
</evidence>
<dbReference type="PANTHER" id="PTHR24567">
    <property type="entry name" value="CRP FAMILY TRANSCRIPTIONAL REGULATORY PROTEIN"/>
    <property type="match status" value="1"/>
</dbReference>
<keyword evidence="3" id="KW-0804">Transcription</keyword>
<keyword evidence="7" id="KW-1185">Reference proteome</keyword>
<accession>A0A0B4RZM4</accession>
<dbReference type="Proteomes" id="UP000031386">
    <property type="component" value="Chromosome"/>
</dbReference>
<dbReference type="InterPro" id="IPR018490">
    <property type="entry name" value="cNMP-bd_dom_sf"/>
</dbReference>
<dbReference type="InterPro" id="IPR000595">
    <property type="entry name" value="cNMP-bd_dom"/>
</dbReference>
<evidence type="ECO:0000256" key="1">
    <source>
        <dbReference type="ARBA" id="ARBA00023015"/>
    </source>
</evidence>
<protein>
    <submittedName>
        <fullName evidence="6">Cyclic nucleotide-binding protein</fullName>
    </submittedName>
</protein>
<dbReference type="Gene3D" id="2.60.120.10">
    <property type="entry name" value="Jelly Rolls"/>
    <property type="match status" value="1"/>
</dbReference>
<dbReference type="EMBL" id="CP009761">
    <property type="protein sequence ID" value="AIZ35871.1"/>
    <property type="molecule type" value="Genomic_DNA"/>
</dbReference>
<dbReference type="Pfam" id="PF13545">
    <property type="entry name" value="HTH_Crp_2"/>
    <property type="match status" value="1"/>
</dbReference>
<reference evidence="6 7" key="1">
    <citation type="submission" date="2014-10" db="EMBL/GenBank/DDBJ databases">
        <title>Complete genome sequence of Parvimonas micra KCOM 1535 (= ChDC B708).</title>
        <authorList>
            <person name="Kook J.-K."/>
            <person name="Park S.-N."/>
            <person name="Lim Y.K."/>
            <person name="Roh H."/>
        </authorList>
    </citation>
    <scope>NUCLEOTIDE SEQUENCE [LARGE SCALE GENOMIC DNA]</scope>
    <source>
        <strain evidence="7">KCOM 1535 / ChDC B708</strain>
    </source>
</reference>
<dbReference type="InterPro" id="IPR014710">
    <property type="entry name" value="RmlC-like_jellyroll"/>
</dbReference>
<dbReference type="RefSeq" id="WP_041953119.1">
    <property type="nucleotide sequence ID" value="NZ_CP009761.1"/>
</dbReference>
<evidence type="ECO:0000259" key="4">
    <source>
        <dbReference type="PROSITE" id="PS50042"/>
    </source>
</evidence>
<evidence type="ECO:0000256" key="2">
    <source>
        <dbReference type="ARBA" id="ARBA00023125"/>
    </source>
</evidence>
<dbReference type="SUPFAM" id="SSF46785">
    <property type="entry name" value="Winged helix' DNA-binding domain"/>
    <property type="match status" value="1"/>
</dbReference>
<gene>
    <name evidence="6" type="ORF">NW74_00010</name>
</gene>
<dbReference type="OrthoDB" id="9798104at2"/>
<dbReference type="InterPro" id="IPR036388">
    <property type="entry name" value="WH-like_DNA-bd_sf"/>
</dbReference>
<dbReference type="PROSITE" id="PS50042">
    <property type="entry name" value="CNMP_BINDING_3"/>
    <property type="match status" value="1"/>
</dbReference>
<dbReference type="PANTHER" id="PTHR24567:SF28">
    <property type="entry name" value="LISTERIOLYSIN REGULATORY PROTEIN"/>
    <property type="match status" value="1"/>
</dbReference>
<dbReference type="PRINTS" id="PR00034">
    <property type="entry name" value="HTHCRP"/>
</dbReference>
<dbReference type="SMART" id="SM00100">
    <property type="entry name" value="cNMP"/>
    <property type="match status" value="1"/>
</dbReference>
<feature type="domain" description="HTH crp-type" evidence="5">
    <location>
        <begin position="147"/>
        <end position="221"/>
    </location>
</feature>
<evidence type="ECO:0000256" key="3">
    <source>
        <dbReference type="ARBA" id="ARBA00023163"/>
    </source>
</evidence>
<name>A0A0B4RZM4_9FIRM</name>
<dbReference type="GO" id="GO:0003700">
    <property type="term" value="F:DNA-binding transcription factor activity"/>
    <property type="evidence" value="ECO:0007669"/>
    <property type="project" value="TreeGrafter"/>
</dbReference>
<dbReference type="Pfam" id="PF00027">
    <property type="entry name" value="cNMP_binding"/>
    <property type="match status" value="1"/>
</dbReference>
<organism evidence="6 7">
    <name type="scientific">Parvimonas micra</name>
    <dbReference type="NCBI Taxonomy" id="33033"/>
    <lineage>
        <taxon>Bacteria</taxon>
        <taxon>Bacillati</taxon>
        <taxon>Bacillota</taxon>
        <taxon>Tissierellia</taxon>
        <taxon>Tissierellales</taxon>
        <taxon>Peptoniphilaceae</taxon>
        <taxon>Parvimonas</taxon>
    </lineage>
</organism>
<dbReference type="SUPFAM" id="SSF51206">
    <property type="entry name" value="cAMP-binding domain-like"/>
    <property type="match status" value="1"/>
</dbReference>
<dbReference type="KEGG" id="pmic:NW74_00010"/>
<evidence type="ECO:0000313" key="7">
    <source>
        <dbReference type="Proteomes" id="UP000031386"/>
    </source>
</evidence>
<evidence type="ECO:0000313" key="6">
    <source>
        <dbReference type="EMBL" id="AIZ35871.1"/>
    </source>
</evidence>
<dbReference type="InterPro" id="IPR012318">
    <property type="entry name" value="HTH_CRP"/>
</dbReference>
<dbReference type="PROSITE" id="PS51063">
    <property type="entry name" value="HTH_CRP_2"/>
    <property type="match status" value="1"/>
</dbReference>